<comment type="similarity">
    <text evidence="2">Belongs to the PilY1 family.</text>
</comment>
<keyword evidence="3" id="KW-1029">Fimbrium biogenesis</keyword>
<dbReference type="Proteomes" id="UP000603602">
    <property type="component" value="Unassembled WGS sequence"/>
</dbReference>
<name>A0ABR9B511_9RHOO</name>
<sequence>MNAPSCPDLRLCAAPARRRLSIALCAALGTALSPLASAQLDVADVPLVLGRTLEPNLMYIHDDSGSMARFYMPDSISSSNARSKSSTYNRIYYDPTVTYLPPLDHNGNSLGNSNFTSAWTDGYARSGSVNLSNNFTPSFGGGTGYNNQRAYYYQFDENRGGSCTGTLEEKKNKDSCYYKVVLPFDVDQQQNFANWYSYYRSRNFAARAGVSRAFAGLADGIRIGYGRINKSTSSTRDGKSVTTIERGVRKFSGTDREDFFDWLFTTPQSGNTPLRRALDAAGRYYENSADQGPWSTTPGTTGGNHLSCRKSYTLLMSDGYWNDAAAATSDARENVDNTAGTTITGFLNDDTPTSYTYTPQSPFSDSQSNTLADVAMYYWKRDLYPDLDNKVPVSVRDPAFWQHMATFTVGLGVEGSVDPDAAFNAISSGATINWPSVTSNTSSTINDMLHAAVNGRGGFYQANNPDEFSTALRNILAAIIDDNASSSGLARSSSRAAAGTTLYAGSFDSTNWTGELEAIPFNPITGQLSASADWEAGARLGLMSPSAREIVTWSPDNSAGRDFLWGSLDPLQQTNLNGDARLLNFLRGDATYEGSDFRARNSRLGDIVNSTPLHVGSDRQSYGSASGLTSAERTSYLTRLNSAAFKNRQAMVYVGANDGMLHAFNAATGDEVFAFVPNAIFPNLKYLAEKDYKDGHRYYVDGSPVAGDAYIGGSWRTVLVGSTGAGGRSYFALNIESPTTTPAASKVMWEFTHNELGLSIGQASIVKTESGQWVAIFGNGYNSNSHRAQLFVVDLATGTLLKRIDTSVGSSAVPNGLATPVTIDSDRNGLIDLVYAGDYRGNLWKFDFSGASSSDWKVAFQTSGTPKPLFKAVDGIGAGNAQPITAKPAVARHPTKGLMVYFGTGKFFLTGDQGDLSQQTFYGVQDECALTTTGACSTISTAAKVLRADLLEQEIYHEQTASFENTDTSFDYTEGVRLVTNNALTTQKGFYLDLVSPANGAEGERIIAQPNLAFDGRIDFATLIPNEDPCSSGTRSWYMSLDAVSGARHTFTVFDLNRDKFFDDKEYVTDPNTGEKVVVSGRYLGPGTGFTTTLHGEDAANVLGGKRDKDPKCSPDHPDYDEEWAKNPENCPDDPPTKEDESRWGRQSWRQLR</sequence>
<comment type="subcellular location">
    <subcellularLocation>
        <location evidence="1">Fimbrium</location>
    </subcellularLocation>
</comment>
<dbReference type="InterPro" id="IPR008707">
    <property type="entry name" value="B-propeller_PilY1"/>
</dbReference>
<keyword evidence="6" id="KW-0281">Fimbrium</keyword>
<evidence type="ECO:0000256" key="7">
    <source>
        <dbReference type="SAM" id="MobiDB-lite"/>
    </source>
</evidence>
<feature type="chain" id="PRO_5046226330" description="PilY1 beta-propeller domain-containing protein" evidence="8">
    <location>
        <begin position="39"/>
        <end position="1153"/>
    </location>
</feature>
<protein>
    <recommendedName>
        <fullName evidence="9">PilY1 beta-propeller domain-containing protein</fullName>
    </recommendedName>
</protein>
<evidence type="ECO:0000256" key="1">
    <source>
        <dbReference type="ARBA" id="ARBA00004561"/>
    </source>
</evidence>
<keyword evidence="5" id="KW-0106">Calcium</keyword>
<evidence type="ECO:0000256" key="3">
    <source>
        <dbReference type="ARBA" id="ARBA00022558"/>
    </source>
</evidence>
<accession>A0ABR9B511</accession>
<feature type="region of interest" description="Disordered" evidence="7">
    <location>
        <begin position="1101"/>
        <end position="1153"/>
    </location>
</feature>
<gene>
    <name evidence="10" type="ORF">IFO67_01065</name>
</gene>
<comment type="caution">
    <text evidence="10">The sequence shown here is derived from an EMBL/GenBank/DDBJ whole genome shotgun (WGS) entry which is preliminary data.</text>
</comment>
<feature type="domain" description="PilY1 beta-propeller" evidence="9">
    <location>
        <begin position="604"/>
        <end position="966"/>
    </location>
</feature>
<dbReference type="InterPro" id="IPR011047">
    <property type="entry name" value="Quinoprotein_ADH-like_sf"/>
</dbReference>
<feature type="signal peptide" evidence="8">
    <location>
        <begin position="1"/>
        <end position="38"/>
    </location>
</feature>
<evidence type="ECO:0000256" key="6">
    <source>
        <dbReference type="ARBA" id="ARBA00023263"/>
    </source>
</evidence>
<proteinExistence type="inferred from homology"/>
<organism evidence="10 11">
    <name type="scientific">Thauera sedimentorum</name>
    <dbReference type="NCBI Taxonomy" id="2767595"/>
    <lineage>
        <taxon>Bacteria</taxon>
        <taxon>Pseudomonadati</taxon>
        <taxon>Pseudomonadota</taxon>
        <taxon>Betaproteobacteria</taxon>
        <taxon>Rhodocyclales</taxon>
        <taxon>Zoogloeaceae</taxon>
        <taxon>Thauera</taxon>
    </lineage>
</organism>
<dbReference type="SUPFAM" id="SSF50998">
    <property type="entry name" value="Quinoprotein alcohol dehydrogenase-like"/>
    <property type="match status" value="1"/>
</dbReference>
<dbReference type="Gene3D" id="2.130.10.10">
    <property type="entry name" value="YVTN repeat-like/Quinoprotein amine dehydrogenase"/>
    <property type="match status" value="1"/>
</dbReference>
<feature type="compositionally biased region" description="Basic and acidic residues" evidence="7">
    <location>
        <begin position="1105"/>
        <end position="1126"/>
    </location>
</feature>
<feature type="compositionally biased region" description="Basic and acidic residues" evidence="7">
    <location>
        <begin position="1135"/>
        <end position="1144"/>
    </location>
</feature>
<dbReference type="RefSeq" id="WP_187716321.1">
    <property type="nucleotide sequence ID" value="NZ_JACTAH010000001.1"/>
</dbReference>
<evidence type="ECO:0000256" key="2">
    <source>
        <dbReference type="ARBA" id="ARBA00008387"/>
    </source>
</evidence>
<evidence type="ECO:0000313" key="11">
    <source>
        <dbReference type="Proteomes" id="UP000603602"/>
    </source>
</evidence>
<evidence type="ECO:0000256" key="5">
    <source>
        <dbReference type="ARBA" id="ARBA00022837"/>
    </source>
</evidence>
<keyword evidence="8" id="KW-0732">Signal</keyword>
<evidence type="ECO:0000313" key="10">
    <source>
        <dbReference type="EMBL" id="MBD8501466.1"/>
    </source>
</evidence>
<keyword evidence="11" id="KW-1185">Reference proteome</keyword>
<keyword evidence="4" id="KW-0479">Metal-binding</keyword>
<dbReference type="InterPro" id="IPR015943">
    <property type="entry name" value="WD40/YVTN_repeat-like_dom_sf"/>
</dbReference>
<dbReference type="EMBL" id="JACYTO010000001">
    <property type="protein sequence ID" value="MBD8501466.1"/>
    <property type="molecule type" value="Genomic_DNA"/>
</dbReference>
<reference evidence="11" key="1">
    <citation type="submission" date="2023-07" db="EMBL/GenBank/DDBJ databases">
        <title>Thauera sp. CAU 1555 isolated from sand of Yaerae Beach.</title>
        <authorList>
            <person name="Kim W."/>
        </authorList>
    </citation>
    <scope>NUCLEOTIDE SEQUENCE [LARGE SCALE GENOMIC DNA]</scope>
    <source>
        <strain evidence="11">CAU 1555</strain>
    </source>
</reference>
<evidence type="ECO:0000256" key="8">
    <source>
        <dbReference type="SAM" id="SignalP"/>
    </source>
</evidence>
<evidence type="ECO:0000259" key="9">
    <source>
        <dbReference type="Pfam" id="PF05567"/>
    </source>
</evidence>
<dbReference type="Pfam" id="PF05567">
    <property type="entry name" value="T4P_PilY1"/>
    <property type="match status" value="1"/>
</dbReference>
<evidence type="ECO:0000256" key="4">
    <source>
        <dbReference type="ARBA" id="ARBA00022723"/>
    </source>
</evidence>